<feature type="transmembrane region" description="Helical" evidence="1">
    <location>
        <begin position="181"/>
        <end position="197"/>
    </location>
</feature>
<dbReference type="STRING" id="393003.SAMN05660461_4586"/>
<feature type="transmembrane region" description="Helical" evidence="1">
    <location>
        <begin position="131"/>
        <end position="152"/>
    </location>
</feature>
<proteinExistence type="predicted"/>
<organism evidence="2 3">
    <name type="scientific">Chitinophaga ginsengisegetis</name>
    <dbReference type="NCBI Taxonomy" id="393003"/>
    <lineage>
        <taxon>Bacteria</taxon>
        <taxon>Pseudomonadati</taxon>
        <taxon>Bacteroidota</taxon>
        <taxon>Chitinophagia</taxon>
        <taxon>Chitinophagales</taxon>
        <taxon>Chitinophagaceae</taxon>
        <taxon>Chitinophaga</taxon>
    </lineage>
</organism>
<evidence type="ECO:0008006" key="4">
    <source>
        <dbReference type="Google" id="ProtNLM"/>
    </source>
</evidence>
<feature type="transmembrane region" description="Helical" evidence="1">
    <location>
        <begin position="159"/>
        <end position="175"/>
    </location>
</feature>
<feature type="transmembrane region" description="Helical" evidence="1">
    <location>
        <begin position="314"/>
        <end position="332"/>
    </location>
</feature>
<sequence>MPKFSLKGRRPAIAESIIIIALALVPLFVTFPYRVNIFLSWEGAYRISSGQIPFRDFGSPLGYGFWIFPAIFFKLFGPELISLVKAQVLLNIMAGFAFRSILKSMGVQPGVRLLSVLVFVLSYSFFNFWPWYNHTVIVFELVGLSFLFRSFFSDSRSRSYLWMFGAAFFIFLSVFTKQDGGGMAFMLCLLFLAYNSFQTRRWLDLPIFVAMFAVIAAVMILPLMPGFGYWFNHGQPPHSSRLAFNDFTDEIFGSSNWIKAYVVLVVLCIVAKVKAWGAWLQQRREVLFALLTLGMLGEAAIFQVTSYTPPDNNIFFHSFAFAFIASYLLDLLKININSFRPLLGAAFLVLFWWSGTWWKYIGRFTDRLFPAQETVAMGTPGHENVVNRHNFMLNNDTTDVPVSSWVFSDLRPFRKIYMPASTVKGMEKIMALPVVAEKKGDIKVLNMSELTPLAAAMPYKLETGPDYPLWYHLGVGMFNRQLATFTQKVRDHHYDLVIYEYAPSLNNFYPFALRGELKQHYHQVDSFLAPRRPTNAIIEVYVK</sequence>
<feature type="transmembrane region" description="Helical" evidence="1">
    <location>
        <begin position="105"/>
        <end position="125"/>
    </location>
</feature>
<evidence type="ECO:0000256" key="1">
    <source>
        <dbReference type="SAM" id="Phobius"/>
    </source>
</evidence>
<reference evidence="2 3" key="1">
    <citation type="submission" date="2017-02" db="EMBL/GenBank/DDBJ databases">
        <authorList>
            <person name="Peterson S.W."/>
        </authorList>
    </citation>
    <scope>NUCLEOTIDE SEQUENCE [LARGE SCALE GENOMIC DNA]</scope>
    <source>
        <strain evidence="2 3">DSM 18108</strain>
    </source>
</reference>
<dbReference type="AlphaFoldDB" id="A0A1T5P7H5"/>
<gene>
    <name evidence="2" type="ORF">SAMN05660461_4586</name>
</gene>
<keyword evidence="1" id="KW-0812">Transmembrane</keyword>
<keyword evidence="1" id="KW-0472">Membrane</keyword>
<dbReference type="RefSeq" id="WP_079471877.1">
    <property type="nucleotide sequence ID" value="NZ_FUZZ01000004.1"/>
</dbReference>
<dbReference type="Proteomes" id="UP000190166">
    <property type="component" value="Unassembled WGS sequence"/>
</dbReference>
<feature type="transmembrane region" description="Helical" evidence="1">
    <location>
        <begin position="251"/>
        <end position="273"/>
    </location>
</feature>
<evidence type="ECO:0000313" key="2">
    <source>
        <dbReference type="EMBL" id="SKD08710.1"/>
    </source>
</evidence>
<name>A0A1T5P7H5_9BACT</name>
<keyword evidence="3" id="KW-1185">Reference proteome</keyword>
<feature type="transmembrane region" description="Helical" evidence="1">
    <location>
        <begin position="12"/>
        <end position="33"/>
    </location>
</feature>
<feature type="transmembrane region" description="Helical" evidence="1">
    <location>
        <begin position="339"/>
        <end position="358"/>
    </location>
</feature>
<feature type="transmembrane region" description="Helical" evidence="1">
    <location>
        <begin position="63"/>
        <end position="84"/>
    </location>
</feature>
<accession>A0A1T5P7H5</accession>
<feature type="transmembrane region" description="Helical" evidence="1">
    <location>
        <begin position="285"/>
        <end position="302"/>
    </location>
</feature>
<feature type="transmembrane region" description="Helical" evidence="1">
    <location>
        <begin position="209"/>
        <end position="231"/>
    </location>
</feature>
<evidence type="ECO:0000313" key="3">
    <source>
        <dbReference type="Proteomes" id="UP000190166"/>
    </source>
</evidence>
<protein>
    <recommendedName>
        <fullName evidence="4">Dolichyl-phosphate-mannose-protein mannosyltransferase</fullName>
    </recommendedName>
</protein>
<dbReference type="EMBL" id="FUZZ01000004">
    <property type="protein sequence ID" value="SKD08710.1"/>
    <property type="molecule type" value="Genomic_DNA"/>
</dbReference>
<keyword evidence="1" id="KW-1133">Transmembrane helix</keyword>